<dbReference type="InterPro" id="IPR002078">
    <property type="entry name" value="Sigma_54_int"/>
</dbReference>
<dbReference type="Gene3D" id="1.10.8.60">
    <property type="match status" value="1"/>
</dbReference>
<dbReference type="KEGG" id="vcop:MM50RIKEN_19150"/>
<dbReference type="PANTHER" id="PTHR32071:SF74">
    <property type="entry name" value="TRANSCRIPTIONAL ACTIVATOR ROCR"/>
    <property type="match status" value="1"/>
</dbReference>
<dbReference type="EMBL" id="AP023418">
    <property type="protein sequence ID" value="BCK82152.1"/>
    <property type="molecule type" value="Genomic_DNA"/>
</dbReference>
<evidence type="ECO:0000256" key="1">
    <source>
        <dbReference type="ARBA" id="ARBA00022741"/>
    </source>
</evidence>
<dbReference type="InterPro" id="IPR002197">
    <property type="entry name" value="HTH_Fis"/>
</dbReference>
<dbReference type="GO" id="GO:0005524">
    <property type="term" value="F:ATP binding"/>
    <property type="evidence" value="ECO:0007669"/>
    <property type="project" value="UniProtKB-KW"/>
</dbReference>
<keyword evidence="4" id="KW-0238">DNA-binding</keyword>
<keyword evidence="3" id="KW-0805">Transcription regulation</keyword>
<feature type="domain" description="Sigma-54 factor interaction" evidence="6">
    <location>
        <begin position="147"/>
        <end position="375"/>
    </location>
</feature>
<evidence type="ECO:0000259" key="6">
    <source>
        <dbReference type="PROSITE" id="PS50045"/>
    </source>
</evidence>
<dbReference type="PANTHER" id="PTHR32071">
    <property type="entry name" value="TRANSCRIPTIONAL REGULATORY PROTEIN"/>
    <property type="match status" value="1"/>
</dbReference>
<dbReference type="PROSITE" id="PS00676">
    <property type="entry name" value="SIGMA54_INTERACT_2"/>
    <property type="match status" value="1"/>
</dbReference>
<dbReference type="GO" id="GO:0043565">
    <property type="term" value="F:sequence-specific DNA binding"/>
    <property type="evidence" value="ECO:0007669"/>
    <property type="project" value="InterPro"/>
</dbReference>
<evidence type="ECO:0000256" key="5">
    <source>
        <dbReference type="ARBA" id="ARBA00023163"/>
    </source>
</evidence>
<dbReference type="GO" id="GO:0006355">
    <property type="term" value="P:regulation of DNA-templated transcription"/>
    <property type="evidence" value="ECO:0007669"/>
    <property type="project" value="InterPro"/>
</dbReference>
<dbReference type="FunFam" id="3.40.50.300:FF:000006">
    <property type="entry name" value="DNA-binding transcriptional regulator NtrC"/>
    <property type="match status" value="1"/>
</dbReference>
<evidence type="ECO:0000313" key="7">
    <source>
        <dbReference type="EMBL" id="BCK82152.1"/>
    </source>
</evidence>
<dbReference type="Proteomes" id="UP000681035">
    <property type="component" value="Chromosome"/>
</dbReference>
<dbReference type="Pfam" id="PF02954">
    <property type="entry name" value="HTH_8"/>
    <property type="match status" value="1"/>
</dbReference>
<dbReference type="Pfam" id="PF08448">
    <property type="entry name" value="PAS_4"/>
    <property type="match status" value="1"/>
</dbReference>
<dbReference type="Pfam" id="PF00158">
    <property type="entry name" value="Sigma54_activat"/>
    <property type="match status" value="1"/>
</dbReference>
<dbReference type="CDD" id="cd00009">
    <property type="entry name" value="AAA"/>
    <property type="match status" value="1"/>
</dbReference>
<gene>
    <name evidence="7" type="primary">rocR_1</name>
    <name evidence="7" type="ORF">MM50RIKEN_19150</name>
</gene>
<keyword evidence="5" id="KW-0804">Transcription</keyword>
<dbReference type="InterPro" id="IPR035965">
    <property type="entry name" value="PAS-like_dom_sf"/>
</dbReference>
<name>A0A810Q7A4_9FIRM</name>
<keyword evidence="2" id="KW-0067">ATP-binding</keyword>
<keyword evidence="1" id="KW-0547">Nucleotide-binding</keyword>
<dbReference type="InterPro" id="IPR025943">
    <property type="entry name" value="Sigma_54_int_dom_ATP-bd_2"/>
</dbReference>
<dbReference type="SUPFAM" id="SSF46689">
    <property type="entry name" value="Homeodomain-like"/>
    <property type="match status" value="1"/>
</dbReference>
<dbReference type="InterPro" id="IPR058031">
    <property type="entry name" value="AAA_lid_NorR"/>
</dbReference>
<dbReference type="PROSITE" id="PS50045">
    <property type="entry name" value="SIGMA54_INTERACT_4"/>
    <property type="match status" value="1"/>
</dbReference>
<dbReference type="PRINTS" id="PR01590">
    <property type="entry name" value="HTHFIS"/>
</dbReference>
<dbReference type="InterPro" id="IPR013656">
    <property type="entry name" value="PAS_4"/>
</dbReference>
<evidence type="ECO:0000256" key="4">
    <source>
        <dbReference type="ARBA" id="ARBA00023125"/>
    </source>
</evidence>
<dbReference type="PROSITE" id="PS00688">
    <property type="entry name" value="SIGMA54_INTERACT_3"/>
    <property type="match status" value="1"/>
</dbReference>
<dbReference type="Pfam" id="PF25601">
    <property type="entry name" value="AAA_lid_14"/>
    <property type="match status" value="1"/>
</dbReference>
<proteinExistence type="predicted"/>
<dbReference type="Gene3D" id="3.30.450.20">
    <property type="entry name" value="PAS domain"/>
    <property type="match status" value="1"/>
</dbReference>
<dbReference type="RefSeq" id="WP_213540739.1">
    <property type="nucleotide sequence ID" value="NZ_AP023418.1"/>
</dbReference>
<dbReference type="SMART" id="SM00382">
    <property type="entry name" value="AAA"/>
    <property type="match status" value="1"/>
</dbReference>
<dbReference type="Gene3D" id="3.40.50.300">
    <property type="entry name" value="P-loop containing nucleotide triphosphate hydrolases"/>
    <property type="match status" value="1"/>
</dbReference>
<dbReference type="SUPFAM" id="SSF52540">
    <property type="entry name" value="P-loop containing nucleoside triphosphate hydrolases"/>
    <property type="match status" value="1"/>
</dbReference>
<protein>
    <submittedName>
        <fullName evidence="7">Arginine utilization regulatory protein</fullName>
    </submittedName>
</protein>
<dbReference type="InterPro" id="IPR025944">
    <property type="entry name" value="Sigma_54_int_dom_CS"/>
</dbReference>
<reference evidence="7" key="1">
    <citation type="submission" date="2020-09" db="EMBL/GenBank/DDBJ databases">
        <title>New species isolated from human feces.</title>
        <authorList>
            <person name="Kitahara M."/>
            <person name="Shigeno Y."/>
            <person name="Shime M."/>
            <person name="Matsumoto Y."/>
            <person name="Nakamura S."/>
            <person name="Motooka D."/>
            <person name="Fukuoka S."/>
            <person name="Nishikawa H."/>
            <person name="Benno Y."/>
        </authorList>
    </citation>
    <scope>NUCLEOTIDE SEQUENCE</scope>
    <source>
        <strain evidence="7">MM50</strain>
    </source>
</reference>
<dbReference type="Gene3D" id="1.10.10.60">
    <property type="entry name" value="Homeodomain-like"/>
    <property type="match status" value="1"/>
</dbReference>
<dbReference type="AlphaFoldDB" id="A0A810Q7A4"/>
<evidence type="ECO:0000313" key="8">
    <source>
        <dbReference type="Proteomes" id="UP000681035"/>
    </source>
</evidence>
<dbReference type="InterPro" id="IPR027417">
    <property type="entry name" value="P-loop_NTPase"/>
</dbReference>
<dbReference type="InterPro" id="IPR003593">
    <property type="entry name" value="AAA+_ATPase"/>
</dbReference>
<organism evidence="7 8">
    <name type="scientific">Vescimonas coprocola</name>
    <dbReference type="NCBI Taxonomy" id="2714355"/>
    <lineage>
        <taxon>Bacteria</taxon>
        <taxon>Bacillati</taxon>
        <taxon>Bacillota</taxon>
        <taxon>Clostridia</taxon>
        <taxon>Eubacteriales</taxon>
        <taxon>Oscillospiraceae</taxon>
        <taxon>Vescimonas</taxon>
    </lineage>
</organism>
<evidence type="ECO:0000256" key="3">
    <source>
        <dbReference type="ARBA" id="ARBA00023015"/>
    </source>
</evidence>
<keyword evidence="8" id="KW-1185">Reference proteome</keyword>
<accession>A0A810Q7A4</accession>
<dbReference type="InterPro" id="IPR009057">
    <property type="entry name" value="Homeodomain-like_sf"/>
</dbReference>
<dbReference type="SUPFAM" id="SSF55785">
    <property type="entry name" value="PYP-like sensor domain (PAS domain)"/>
    <property type="match status" value="1"/>
</dbReference>
<evidence type="ECO:0000256" key="2">
    <source>
        <dbReference type="ARBA" id="ARBA00022840"/>
    </source>
</evidence>
<sequence>MNKNFEQMLRLVDYVDGLMVVDKNCIIRHYYTAYPDLVNLRQDEPLNRSLFEIYPTLKREDSYICRALKTGESFINYEQTYINYKGDAMEANCSAVPIKEHGEVVGVIDMVIYKDAHVTERRLSFDISLISALTKSYNTSDQSLEDIVTQDGEMIRIKEKILQTADSDAHVLVYGKTGTGKELIVNAIQKTSRRKDAPFIKQNCASIPSTLLESILFGTTKGSYTGAKDTPGLFELADGGTLFLDEINSMELTAQAKLLRVLEDNCIRRIGAKEEKQVNVRIIAAVNEDPEGCVERNKIREDIFYRLCVLRYDIPELYRRKGDIPLLMEYFRKHYNKKFHKQIMAYSSEVQDIFLAYNWPGNVRELKNVIESAFHNNHTAILTRNDIPNYILSRLAVDTMHAEDVRGLPLHEMLARYEVLLIEDAYRRNGGSLTKTAAELQVSKQNLAYKMKKYDIR</sequence>